<dbReference type="Gene3D" id="3.30.420.40">
    <property type="match status" value="1"/>
</dbReference>
<dbReference type="Proteomes" id="UP001354971">
    <property type="component" value="Unassembled WGS sequence"/>
</dbReference>
<proteinExistence type="predicted"/>
<dbReference type="Pfam" id="PF02541">
    <property type="entry name" value="Ppx-GppA"/>
    <property type="match status" value="1"/>
</dbReference>
<name>A0ABU7LTV8_9PROT</name>
<evidence type="ECO:0000313" key="3">
    <source>
        <dbReference type="EMBL" id="MEE2527352.1"/>
    </source>
</evidence>
<dbReference type="PANTHER" id="PTHR30005:SF0">
    <property type="entry name" value="RETROGRADE REGULATION PROTEIN 2"/>
    <property type="match status" value="1"/>
</dbReference>
<comment type="caution">
    <text evidence="3">The sequence shown here is derived from an EMBL/GenBank/DDBJ whole genome shotgun (WGS) entry which is preliminary data.</text>
</comment>
<protein>
    <submittedName>
        <fullName evidence="3">Ppx/GppA phosphatase family protein</fullName>
    </submittedName>
</protein>
<feature type="region of interest" description="Disordered" evidence="1">
    <location>
        <begin position="1"/>
        <end position="28"/>
    </location>
</feature>
<sequence>MAQDKPAAARSRPRGSKPAGRGRTGPGPAFAAIDLGTNNCRMLVARRAGRSFRIIDAFSRIVRLGGGLTETGRLNPEAMDRVVEALEVCAEKMERREVIKYRAVATQACRLAENGEELMQRIKDKTGLNFDIISPEEEARLAVLGCLDLMDEDYDVALVVDIGGGSTELSWVDLAQWRERGGFDSGGRPPVRTWASAPVGVVTLSERIPEAEHGANWYEAMRAFASDALKTPRGARKLKSLFDEGRAHMIGTSGTITSVAGVHMQLPRYERALVDGSWMTAKEARDACQDLASKDLDGRAANPVIGTDRADLVLAGCAILEAVLDKWPVEKIRVGDRGLREGLLLNLMRKPKRRRSRRAKGAAGNPPKAAQ</sequence>
<dbReference type="CDD" id="cd24054">
    <property type="entry name" value="ASKHA_NBD_AaPPX-GppA_MtPPX2-like"/>
    <property type="match status" value="1"/>
</dbReference>
<feature type="region of interest" description="Disordered" evidence="1">
    <location>
        <begin position="350"/>
        <end position="371"/>
    </location>
</feature>
<accession>A0ABU7LTV8</accession>
<dbReference type="Gene3D" id="3.30.420.150">
    <property type="entry name" value="Exopolyphosphatase. Domain 2"/>
    <property type="match status" value="1"/>
</dbReference>
<feature type="domain" description="Ppx/GppA phosphatase N-terminal" evidence="2">
    <location>
        <begin position="44"/>
        <end position="349"/>
    </location>
</feature>
<gene>
    <name evidence="3" type="ORF">V0U79_13375</name>
</gene>
<dbReference type="EMBL" id="JAZDRP010000012">
    <property type="protein sequence ID" value="MEE2527352.1"/>
    <property type="molecule type" value="Genomic_DNA"/>
</dbReference>
<evidence type="ECO:0000256" key="1">
    <source>
        <dbReference type="SAM" id="MobiDB-lite"/>
    </source>
</evidence>
<dbReference type="InterPro" id="IPR003695">
    <property type="entry name" value="Ppx_GppA_N"/>
</dbReference>
<evidence type="ECO:0000259" key="2">
    <source>
        <dbReference type="Pfam" id="PF02541"/>
    </source>
</evidence>
<feature type="compositionally biased region" description="Low complexity" evidence="1">
    <location>
        <begin position="18"/>
        <end position="28"/>
    </location>
</feature>
<dbReference type="RefSeq" id="WP_330200014.1">
    <property type="nucleotide sequence ID" value="NZ_JAZDRP010000012.1"/>
</dbReference>
<dbReference type="PANTHER" id="PTHR30005">
    <property type="entry name" value="EXOPOLYPHOSPHATASE"/>
    <property type="match status" value="1"/>
</dbReference>
<feature type="compositionally biased region" description="Low complexity" evidence="1">
    <location>
        <begin position="361"/>
        <end position="371"/>
    </location>
</feature>
<feature type="compositionally biased region" description="Basic residues" evidence="1">
    <location>
        <begin position="350"/>
        <end position="360"/>
    </location>
</feature>
<dbReference type="InterPro" id="IPR050273">
    <property type="entry name" value="GppA/Ppx_hydrolase"/>
</dbReference>
<dbReference type="SUPFAM" id="SSF53067">
    <property type="entry name" value="Actin-like ATPase domain"/>
    <property type="match status" value="2"/>
</dbReference>
<organism evidence="3 4">
    <name type="scientific">Hyphobacterium lacteum</name>
    <dbReference type="NCBI Taxonomy" id="3116575"/>
    <lineage>
        <taxon>Bacteria</taxon>
        <taxon>Pseudomonadati</taxon>
        <taxon>Pseudomonadota</taxon>
        <taxon>Alphaproteobacteria</taxon>
        <taxon>Maricaulales</taxon>
        <taxon>Maricaulaceae</taxon>
        <taxon>Hyphobacterium</taxon>
    </lineage>
</organism>
<keyword evidence="4" id="KW-1185">Reference proteome</keyword>
<evidence type="ECO:0000313" key="4">
    <source>
        <dbReference type="Proteomes" id="UP001354971"/>
    </source>
</evidence>
<reference evidence="3 4" key="1">
    <citation type="submission" date="2024-01" db="EMBL/GenBank/DDBJ databases">
        <title>Hyphobacterium bacterium isolated from marine sediment.</title>
        <authorList>
            <person name="Zhao S."/>
        </authorList>
    </citation>
    <scope>NUCLEOTIDE SEQUENCE [LARGE SCALE GENOMIC DNA]</scope>
    <source>
        <strain evidence="4">HN65</strain>
    </source>
</reference>
<dbReference type="InterPro" id="IPR043129">
    <property type="entry name" value="ATPase_NBD"/>
</dbReference>